<dbReference type="OrthoDB" id="6159421at2759"/>
<dbReference type="InterPro" id="IPR012337">
    <property type="entry name" value="RNaseH-like_sf"/>
</dbReference>
<sequence length="501" mass="56856">MAPKGLLHWYASHVKHGSFLKSRKDNFALPGSGDSKTKRNEIPYGLHPMFAACRPVAEVNLPQTSTPLSDRIVNYEAMLLGFLAEKSLPYSLAPDLLHLVKEMAKDEKALNQVTMHRTAASYKMRFGVSKTMKEGLLEDLGREFFSLNEDESTSSNNQRVVTVLVNYLNKGRKIVTKHLSSYSVDKVNSEAIFQGIVKIFVENDIPWKNLMSVLLDSCNRMRGKNSGLEVKIRTQCPHLLDIDGDSCHHVHNAAKQFSIPFEMHVESLCTDIHNDLKWSPDMRAIFSEVCSALKVKCTMPQTFISFRWLSVYDAAQDLLRLLGALTVFYYSFLCTSEKSQFLHILISIYKASDVSNAAREHIRHLQRTLSDKALTQVGQDRKNRIVKKLFNCCLETQLVSNLFVSVLSLLKEYLKLFQSGVPLIHILHDKQFSLVKDFLACFIKAETIASLSGSSKKIKLFDVQDRDSHLPTKSVFVGENVKKLYASVPRLRLCKNSRKMF</sequence>
<comment type="caution">
    <text evidence="1">The sequence shown here is derived from an EMBL/GenBank/DDBJ whole genome shotgun (WGS) entry which is preliminary data.</text>
</comment>
<dbReference type="PANTHER" id="PTHR37162">
    <property type="entry name" value="HAT FAMILY DIMERISATION DOMAINCONTAINING PROTEIN-RELATED"/>
    <property type="match status" value="1"/>
</dbReference>
<name>A0A4Y2G1W9_ARAVE</name>
<protein>
    <submittedName>
        <fullName evidence="1">Uncharacterized protein</fullName>
    </submittedName>
</protein>
<dbReference type="Proteomes" id="UP000499080">
    <property type="component" value="Unassembled WGS sequence"/>
</dbReference>
<evidence type="ECO:0000313" key="1">
    <source>
        <dbReference type="EMBL" id="GBM46665.1"/>
    </source>
</evidence>
<dbReference type="AlphaFoldDB" id="A0A4Y2G1W9"/>
<gene>
    <name evidence="1" type="ORF">AVEN_261046_1</name>
</gene>
<dbReference type="PANTHER" id="PTHR37162:SF1">
    <property type="entry name" value="BED-TYPE DOMAIN-CONTAINING PROTEIN"/>
    <property type="match status" value="1"/>
</dbReference>
<accession>A0A4Y2G1W9</accession>
<proteinExistence type="predicted"/>
<keyword evidence="2" id="KW-1185">Reference proteome</keyword>
<dbReference type="EMBL" id="BGPR01001146">
    <property type="protein sequence ID" value="GBM46665.1"/>
    <property type="molecule type" value="Genomic_DNA"/>
</dbReference>
<evidence type="ECO:0000313" key="2">
    <source>
        <dbReference type="Proteomes" id="UP000499080"/>
    </source>
</evidence>
<organism evidence="1 2">
    <name type="scientific">Araneus ventricosus</name>
    <name type="common">Orbweaver spider</name>
    <name type="synonym">Epeira ventricosa</name>
    <dbReference type="NCBI Taxonomy" id="182803"/>
    <lineage>
        <taxon>Eukaryota</taxon>
        <taxon>Metazoa</taxon>
        <taxon>Ecdysozoa</taxon>
        <taxon>Arthropoda</taxon>
        <taxon>Chelicerata</taxon>
        <taxon>Arachnida</taxon>
        <taxon>Araneae</taxon>
        <taxon>Araneomorphae</taxon>
        <taxon>Entelegynae</taxon>
        <taxon>Araneoidea</taxon>
        <taxon>Araneidae</taxon>
        <taxon>Araneus</taxon>
    </lineage>
</organism>
<reference evidence="1 2" key="1">
    <citation type="journal article" date="2019" name="Sci. Rep.">
        <title>Orb-weaving spider Araneus ventricosus genome elucidates the spidroin gene catalogue.</title>
        <authorList>
            <person name="Kono N."/>
            <person name="Nakamura H."/>
            <person name="Ohtoshi R."/>
            <person name="Moran D.A.P."/>
            <person name="Shinohara A."/>
            <person name="Yoshida Y."/>
            <person name="Fujiwara M."/>
            <person name="Mori M."/>
            <person name="Tomita M."/>
            <person name="Arakawa K."/>
        </authorList>
    </citation>
    <scope>NUCLEOTIDE SEQUENCE [LARGE SCALE GENOMIC DNA]</scope>
</reference>
<dbReference type="SUPFAM" id="SSF53098">
    <property type="entry name" value="Ribonuclease H-like"/>
    <property type="match status" value="1"/>
</dbReference>